<proteinExistence type="predicted"/>
<name>A0A977PKD3_9CREN</name>
<feature type="coiled-coil region" evidence="1">
    <location>
        <begin position="11"/>
        <end position="52"/>
    </location>
</feature>
<keyword evidence="3" id="KW-1185">Reference proteome</keyword>
<keyword evidence="1" id="KW-0175">Coiled coil</keyword>
<dbReference type="NCBIfam" id="TIGR01687">
    <property type="entry name" value="moaD_arch"/>
    <property type="match status" value="1"/>
</dbReference>
<dbReference type="EMBL" id="CP006868">
    <property type="protein sequence ID" value="UXD21165.1"/>
    <property type="molecule type" value="Genomic_DNA"/>
</dbReference>
<protein>
    <submittedName>
        <fullName evidence="2">Molybdopterin converting factor</fullName>
    </submittedName>
</protein>
<evidence type="ECO:0000256" key="1">
    <source>
        <dbReference type="SAM" id="Coils"/>
    </source>
</evidence>
<dbReference type="AlphaFoldDB" id="A0A977PKD3"/>
<dbReference type="InterPro" id="IPR012675">
    <property type="entry name" value="Beta-grasp_dom_sf"/>
</dbReference>
<dbReference type="Proteomes" id="UP001063698">
    <property type="component" value="Chromosome"/>
</dbReference>
<gene>
    <name evidence="2" type="ORF">IPA_00765</name>
</gene>
<organism evidence="2 3">
    <name type="scientific">Ignicoccus pacificus DSM 13166</name>
    <dbReference type="NCBI Taxonomy" id="940294"/>
    <lineage>
        <taxon>Archaea</taxon>
        <taxon>Thermoproteota</taxon>
        <taxon>Thermoprotei</taxon>
        <taxon>Desulfurococcales</taxon>
        <taxon>Desulfurococcaceae</taxon>
        <taxon>Ignicoccus</taxon>
    </lineage>
</organism>
<dbReference type="CDD" id="cd17040">
    <property type="entry name" value="Ubl_MoaD_like"/>
    <property type="match status" value="1"/>
</dbReference>
<dbReference type="InterPro" id="IPR010038">
    <property type="entry name" value="MoaD_arc-typ"/>
</dbReference>
<dbReference type="KEGG" id="ipc:IPA_00765"/>
<dbReference type="SUPFAM" id="SSF54285">
    <property type="entry name" value="MoaD/ThiS"/>
    <property type="match status" value="1"/>
</dbReference>
<dbReference type="InterPro" id="IPR003749">
    <property type="entry name" value="ThiS/MoaD-like"/>
</dbReference>
<sequence length="87" mass="10281">MKVKVRFYAYLREKIKEKDEFECDCKTAKELFEELLRRYPELQREREEYKDSGLELGVLINGRDWRHLGEIEGDEVKVSVFPPAAGG</sequence>
<evidence type="ECO:0000313" key="3">
    <source>
        <dbReference type="Proteomes" id="UP001063698"/>
    </source>
</evidence>
<dbReference type="Pfam" id="PF02597">
    <property type="entry name" value="ThiS"/>
    <property type="match status" value="1"/>
</dbReference>
<reference evidence="2" key="1">
    <citation type="submission" date="2013-11" db="EMBL/GenBank/DDBJ databases">
        <title>Comparative genomics of Ignicoccus.</title>
        <authorList>
            <person name="Podar M."/>
        </authorList>
    </citation>
    <scope>NUCLEOTIDE SEQUENCE</scope>
    <source>
        <strain evidence="2">DSM 13166</strain>
    </source>
</reference>
<evidence type="ECO:0000313" key="2">
    <source>
        <dbReference type="EMBL" id="UXD21165.1"/>
    </source>
</evidence>
<dbReference type="Gene3D" id="3.10.20.30">
    <property type="match status" value="1"/>
</dbReference>
<dbReference type="InterPro" id="IPR016155">
    <property type="entry name" value="Mopterin_synth/thiamin_S_b"/>
</dbReference>
<accession>A0A977PKD3</accession>